<feature type="region of interest" description="Disordered" evidence="1">
    <location>
        <begin position="42"/>
        <end position="85"/>
    </location>
</feature>
<dbReference type="AlphaFoldDB" id="A0A843V994"/>
<accession>A0A843V994</accession>
<reference evidence="2" key="1">
    <citation type="submission" date="2017-07" db="EMBL/GenBank/DDBJ databases">
        <title>Taro Niue Genome Assembly and Annotation.</title>
        <authorList>
            <person name="Atibalentja N."/>
            <person name="Keating K."/>
            <person name="Fields C.J."/>
        </authorList>
    </citation>
    <scope>NUCLEOTIDE SEQUENCE</scope>
    <source>
        <strain evidence="2">Niue_2</strain>
        <tissue evidence="2">Leaf</tissue>
    </source>
</reference>
<sequence>MQGLVQAMQTQAHTQAALQAQLEALAQVPAQDHGVLALYVRQQDPETPGASKSSHWGDVPNGQQAFTSPLRGSPNPSPLSQTPSAPERVLLTLCKRRENPSFCEKNLNLEILNPATEGFFRRSTAARRESGPWGRLPQHWTEACID</sequence>
<evidence type="ECO:0000313" key="3">
    <source>
        <dbReference type="Proteomes" id="UP000652761"/>
    </source>
</evidence>
<comment type="caution">
    <text evidence="2">The sequence shown here is derived from an EMBL/GenBank/DDBJ whole genome shotgun (WGS) entry which is preliminary data.</text>
</comment>
<name>A0A843V994_COLES</name>
<keyword evidence="3" id="KW-1185">Reference proteome</keyword>
<dbReference type="Proteomes" id="UP000652761">
    <property type="component" value="Unassembled WGS sequence"/>
</dbReference>
<proteinExistence type="predicted"/>
<organism evidence="2 3">
    <name type="scientific">Colocasia esculenta</name>
    <name type="common">Wild taro</name>
    <name type="synonym">Arum esculentum</name>
    <dbReference type="NCBI Taxonomy" id="4460"/>
    <lineage>
        <taxon>Eukaryota</taxon>
        <taxon>Viridiplantae</taxon>
        <taxon>Streptophyta</taxon>
        <taxon>Embryophyta</taxon>
        <taxon>Tracheophyta</taxon>
        <taxon>Spermatophyta</taxon>
        <taxon>Magnoliopsida</taxon>
        <taxon>Liliopsida</taxon>
        <taxon>Araceae</taxon>
        <taxon>Aroideae</taxon>
        <taxon>Colocasieae</taxon>
        <taxon>Colocasia</taxon>
    </lineage>
</organism>
<protein>
    <submittedName>
        <fullName evidence="2">Uncharacterized protein</fullName>
    </submittedName>
</protein>
<evidence type="ECO:0000313" key="2">
    <source>
        <dbReference type="EMBL" id="MQL94992.1"/>
    </source>
</evidence>
<gene>
    <name evidence="2" type="ORF">Taro_027656</name>
</gene>
<evidence type="ECO:0000256" key="1">
    <source>
        <dbReference type="SAM" id="MobiDB-lite"/>
    </source>
</evidence>
<dbReference type="EMBL" id="NMUH01001739">
    <property type="protein sequence ID" value="MQL94992.1"/>
    <property type="molecule type" value="Genomic_DNA"/>
</dbReference>